<comment type="caution">
    <text evidence="2">The sequence shown here is derived from an EMBL/GenBank/DDBJ whole genome shotgun (WGS) entry which is preliminary data.</text>
</comment>
<sequence length="168" mass="19322">MVKKLLRRVLGKASLYYKEIFTILCDIEATINSRPLNCLSEDPNDLTPLMPSMFIQETRMVGVPDLDNLDKINNSKRYQYQQALRDNLWKRFRNEYLSMLVQTPNRSEARQVKLGGIVIVENDTKKRLDWLLGKIIGMFPGKDGCTRAVKLKTTGGEIVHPLYNDCSL</sequence>
<dbReference type="Proteomes" id="UP000887159">
    <property type="component" value="Unassembled WGS sequence"/>
</dbReference>
<reference evidence="2" key="1">
    <citation type="submission" date="2020-08" db="EMBL/GenBank/DDBJ databases">
        <title>Multicomponent nature underlies the extraordinary mechanical properties of spider dragline silk.</title>
        <authorList>
            <person name="Kono N."/>
            <person name="Nakamura H."/>
            <person name="Mori M."/>
            <person name="Yoshida Y."/>
            <person name="Ohtoshi R."/>
            <person name="Malay A.D."/>
            <person name="Moran D.A.P."/>
            <person name="Tomita M."/>
            <person name="Numata K."/>
            <person name="Arakawa K."/>
        </authorList>
    </citation>
    <scope>NUCLEOTIDE SEQUENCE</scope>
</reference>
<evidence type="ECO:0000259" key="1">
    <source>
        <dbReference type="Pfam" id="PF18701"/>
    </source>
</evidence>
<keyword evidence="3" id="KW-1185">Reference proteome</keyword>
<name>A0A8X6W1N0_TRICX</name>
<evidence type="ECO:0000313" key="2">
    <source>
        <dbReference type="EMBL" id="GFY26473.1"/>
    </source>
</evidence>
<dbReference type="Pfam" id="PF18701">
    <property type="entry name" value="DUF5641"/>
    <property type="match status" value="1"/>
</dbReference>
<accession>A0A8X6W1N0</accession>
<gene>
    <name evidence="2" type="primary">Fcan01_15181</name>
    <name evidence="2" type="ORF">TNCV_2878051</name>
</gene>
<dbReference type="InterPro" id="IPR040676">
    <property type="entry name" value="DUF5641"/>
</dbReference>
<proteinExistence type="predicted"/>
<evidence type="ECO:0000313" key="3">
    <source>
        <dbReference type="Proteomes" id="UP000887159"/>
    </source>
</evidence>
<feature type="domain" description="DUF5641" evidence="1">
    <location>
        <begin position="76"/>
        <end position="164"/>
    </location>
</feature>
<dbReference type="PANTHER" id="PTHR47331">
    <property type="entry name" value="PHD-TYPE DOMAIN-CONTAINING PROTEIN"/>
    <property type="match status" value="1"/>
</dbReference>
<dbReference type="AlphaFoldDB" id="A0A8X6W1N0"/>
<dbReference type="EMBL" id="BMAU01021376">
    <property type="protein sequence ID" value="GFY26473.1"/>
    <property type="molecule type" value="Genomic_DNA"/>
</dbReference>
<organism evidence="2 3">
    <name type="scientific">Trichonephila clavipes</name>
    <name type="common">Golden silk orbweaver</name>
    <name type="synonym">Nephila clavipes</name>
    <dbReference type="NCBI Taxonomy" id="2585209"/>
    <lineage>
        <taxon>Eukaryota</taxon>
        <taxon>Metazoa</taxon>
        <taxon>Ecdysozoa</taxon>
        <taxon>Arthropoda</taxon>
        <taxon>Chelicerata</taxon>
        <taxon>Arachnida</taxon>
        <taxon>Araneae</taxon>
        <taxon>Araneomorphae</taxon>
        <taxon>Entelegynae</taxon>
        <taxon>Araneoidea</taxon>
        <taxon>Nephilidae</taxon>
        <taxon>Trichonephila</taxon>
    </lineage>
</organism>
<protein>
    <submittedName>
        <fullName evidence="2">Pro-Pol polyprotein</fullName>
    </submittedName>
</protein>